<dbReference type="Proteomes" id="UP001352852">
    <property type="component" value="Unassembled WGS sequence"/>
</dbReference>
<comment type="caution">
    <text evidence="1">The sequence shown here is derived from an EMBL/GenBank/DDBJ whole genome shotgun (WGS) entry which is preliminary data.</text>
</comment>
<gene>
    <name evidence="1" type="ORF">CHARACLAT_012422</name>
</gene>
<reference evidence="1 2" key="1">
    <citation type="submission" date="2021-06" db="EMBL/GenBank/DDBJ databases">
        <authorList>
            <person name="Palmer J.M."/>
        </authorList>
    </citation>
    <scope>NUCLEOTIDE SEQUENCE [LARGE SCALE GENOMIC DNA]</scope>
    <source>
        <strain evidence="1 2">CL_MEX2019</strain>
        <tissue evidence="1">Muscle</tissue>
    </source>
</reference>
<evidence type="ECO:0000313" key="2">
    <source>
        <dbReference type="Proteomes" id="UP001352852"/>
    </source>
</evidence>
<accession>A0ABU7CML1</accession>
<evidence type="ECO:0000313" key="1">
    <source>
        <dbReference type="EMBL" id="MED6264201.1"/>
    </source>
</evidence>
<proteinExistence type="predicted"/>
<keyword evidence="2" id="KW-1185">Reference proteome</keyword>
<dbReference type="EMBL" id="JAHUTJ010000857">
    <property type="protein sequence ID" value="MED6264201.1"/>
    <property type="molecule type" value="Genomic_DNA"/>
</dbReference>
<name>A0ABU7CML1_9TELE</name>
<protein>
    <submittedName>
        <fullName evidence="1">Uncharacterized protein</fullName>
    </submittedName>
</protein>
<organism evidence="1 2">
    <name type="scientific">Characodon lateralis</name>
    <dbReference type="NCBI Taxonomy" id="208331"/>
    <lineage>
        <taxon>Eukaryota</taxon>
        <taxon>Metazoa</taxon>
        <taxon>Chordata</taxon>
        <taxon>Craniata</taxon>
        <taxon>Vertebrata</taxon>
        <taxon>Euteleostomi</taxon>
        <taxon>Actinopterygii</taxon>
        <taxon>Neopterygii</taxon>
        <taxon>Teleostei</taxon>
        <taxon>Neoteleostei</taxon>
        <taxon>Acanthomorphata</taxon>
        <taxon>Ovalentaria</taxon>
        <taxon>Atherinomorphae</taxon>
        <taxon>Cyprinodontiformes</taxon>
        <taxon>Goodeidae</taxon>
        <taxon>Characodon</taxon>
    </lineage>
</organism>
<sequence length="90" mass="10785">MKKQNPSGVVISSKMDQTFLLRGREIVEASLRVKTLKEWWPALFTERQVFAEFNRIAQTTYRWISLKPWTATHRASSRSLRQRKEVWHRP</sequence>